<comment type="caution">
    <text evidence="5">The sequence shown here is derived from an EMBL/GenBank/DDBJ whole genome shotgun (WGS) entry which is preliminary data.</text>
</comment>
<name>A0A5N5KU57_9ROSI</name>
<feature type="transmembrane region" description="Helical" evidence="4">
    <location>
        <begin position="32"/>
        <end position="51"/>
    </location>
</feature>
<evidence type="ECO:0000256" key="1">
    <source>
        <dbReference type="ARBA" id="ARBA00023054"/>
    </source>
</evidence>
<keyword evidence="4" id="KW-1133">Transmembrane helix</keyword>
<feature type="coiled-coil region" evidence="2">
    <location>
        <begin position="771"/>
        <end position="798"/>
    </location>
</feature>
<dbReference type="InterPro" id="IPR040265">
    <property type="entry name" value="CHUP1/IPGA1-like"/>
</dbReference>
<keyword evidence="4" id="KW-0812">Transmembrane</keyword>
<feature type="compositionally biased region" description="Pro residues" evidence="3">
    <location>
        <begin position="506"/>
        <end position="515"/>
    </location>
</feature>
<reference evidence="6" key="1">
    <citation type="journal article" date="2019" name="Gigascience">
        <title>De novo genome assembly of the endangered Acer yangbiense, a plant species with extremely small populations endemic to Yunnan Province, China.</title>
        <authorList>
            <person name="Yang J."/>
            <person name="Wariss H.M."/>
            <person name="Tao L."/>
            <person name="Zhang R."/>
            <person name="Yun Q."/>
            <person name="Hollingsworth P."/>
            <person name="Dao Z."/>
            <person name="Luo G."/>
            <person name="Guo H."/>
            <person name="Ma Y."/>
            <person name="Sun W."/>
        </authorList>
    </citation>
    <scope>NUCLEOTIDE SEQUENCE [LARGE SCALE GENOMIC DNA]</scope>
    <source>
        <strain evidence="6">cv. br00</strain>
    </source>
</reference>
<feature type="region of interest" description="Disordered" evidence="3">
    <location>
        <begin position="496"/>
        <end position="651"/>
    </location>
</feature>
<evidence type="ECO:0000313" key="5">
    <source>
        <dbReference type="EMBL" id="KAB5533973.1"/>
    </source>
</evidence>
<dbReference type="EMBL" id="VDCV01000011">
    <property type="protein sequence ID" value="KAB5533973.1"/>
    <property type="molecule type" value="Genomic_DNA"/>
</dbReference>
<dbReference type="AlphaFoldDB" id="A0A5N5KU57"/>
<sequence length="890" mass="97824">MFELPLCFECFCCSSQQKLQIFPLSISFLNKYLWFTIIIILHTFLFVNSGASLQVMSTGIFCGLKPLLFGGKTSRFEVVKSAHLVKGQKKESQEPKMERSRSRGSPGNFILMMELRKKIITFRDIIDLPPFDGSLNLNELVVGTMKDLHKFYPEIIPRSQLSEVKGASIDKVLIYFCEALKSIGDSWMMDQEWIDKATYNMYYNNDHRINSEQIVEIALATLTCLIKIPREVFDVMDEYESNKDCSKSNAFSKILTGSYSDSNSPFCASPETPTSVLPQFMGSPASVEFANFYCSSPRLRSLRAQALGKLNPMDIKRLSFHMPSNLETQDGNSLNRKDCVDDETMAEMEAKSKPLCQTSYSYEELMFEMETSSNSEVNKAADIEDPRDYSSKRRVPQMAASEITPVTAKATELLKPPAALSQNASPVPPAQPPVSLPMMVDVVAAAPPPSTPQPMKLQPDVVIPQSPPPPTLPPIVLQPKTVAVASIPLPPPPPLTMSKTITAAGAPPPPPPPPMAFGTATVALSTPRPPQPLLPGSGTVAPTPPPPPPPQTSTSRTAPPPPPPPMMSSKGSMPLPPPPPMPLGNGAAPPPPPPGAARSLRPKKTQTKLKRSSQMGNLYRVLKGKVEGGNQVTKSPNGRKGSASSSAGGKQGMADALAEITKRSAYFQQIEEDVQKHAKAITELKATISSFKTKDLSELIKFHKHVESILENLTDETQVLARFEGFPQKKLEALRTAAALGSKLNRVVSELQNWKIQPPLGQLLDKTESYFNKIKGDLDALERTKDEESKKFQSHNIEFDFYILVQIKELLVDVSSNCMESALKETRQAKAAGTALTGTKTEPKKASAKMLWRAFQFAFRVYSFAGGHDDRADKLTRELAHEIETDSHDQ</sequence>
<evidence type="ECO:0000256" key="4">
    <source>
        <dbReference type="SAM" id="Phobius"/>
    </source>
</evidence>
<evidence type="ECO:0000256" key="3">
    <source>
        <dbReference type="SAM" id="MobiDB-lite"/>
    </source>
</evidence>
<gene>
    <name evidence="5" type="ORF">DKX38_017059</name>
</gene>
<proteinExistence type="predicted"/>
<keyword evidence="6" id="KW-1185">Reference proteome</keyword>
<feature type="compositionally biased region" description="Pro residues" evidence="3">
    <location>
        <begin position="574"/>
        <end position="595"/>
    </location>
</feature>
<dbReference type="Proteomes" id="UP000326939">
    <property type="component" value="Chromosome 11"/>
</dbReference>
<feature type="compositionally biased region" description="Pro residues" evidence="3">
    <location>
        <begin position="542"/>
        <end position="551"/>
    </location>
</feature>
<organism evidence="5 6">
    <name type="scientific">Salix brachista</name>
    <dbReference type="NCBI Taxonomy" id="2182728"/>
    <lineage>
        <taxon>Eukaryota</taxon>
        <taxon>Viridiplantae</taxon>
        <taxon>Streptophyta</taxon>
        <taxon>Embryophyta</taxon>
        <taxon>Tracheophyta</taxon>
        <taxon>Spermatophyta</taxon>
        <taxon>Magnoliopsida</taxon>
        <taxon>eudicotyledons</taxon>
        <taxon>Gunneridae</taxon>
        <taxon>Pentapetalae</taxon>
        <taxon>rosids</taxon>
        <taxon>fabids</taxon>
        <taxon>Malpighiales</taxon>
        <taxon>Salicaceae</taxon>
        <taxon>Saliceae</taxon>
        <taxon>Salix</taxon>
    </lineage>
</organism>
<protein>
    <recommendedName>
        <fullName evidence="7">Hydroxyproline-rich glycoprotein family protein</fullName>
    </recommendedName>
</protein>
<dbReference type="PANTHER" id="PTHR31342">
    <property type="entry name" value="PROTEIN CHUP1, CHLOROPLASTIC"/>
    <property type="match status" value="1"/>
</dbReference>
<accession>A0A5N5KU57</accession>
<dbReference type="PANTHER" id="PTHR31342:SF16">
    <property type="entry name" value="TALIN_MIDDLE DOMAIN-CONTAINING PROTEIN"/>
    <property type="match status" value="1"/>
</dbReference>
<feature type="compositionally biased region" description="Basic residues" evidence="3">
    <location>
        <begin position="600"/>
        <end position="611"/>
    </location>
</feature>
<evidence type="ECO:0000256" key="2">
    <source>
        <dbReference type="SAM" id="Coils"/>
    </source>
</evidence>
<evidence type="ECO:0000313" key="6">
    <source>
        <dbReference type="Proteomes" id="UP000326939"/>
    </source>
</evidence>
<keyword evidence="4" id="KW-0472">Membrane</keyword>
<evidence type="ECO:0008006" key="7">
    <source>
        <dbReference type="Google" id="ProtNLM"/>
    </source>
</evidence>
<feature type="compositionally biased region" description="Low complexity" evidence="3">
    <location>
        <begin position="638"/>
        <end position="648"/>
    </location>
</feature>
<keyword evidence="1 2" id="KW-0175">Coiled coil</keyword>